<evidence type="ECO:0000259" key="2">
    <source>
        <dbReference type="Pfam" id="PF06439"/>
    </source>
</evidence>
<organism evidence="3 4">
    <name type="scientific">Dyadobacter psychrotolerans</name>
    <dbReference type="NCBI Taxonomy" id="2541721"/>
    <lineage>
        <taxon>Bacteria</taxon>
        <taxon>Pseudomonadati</taxon>
        <taxon>Bacteroidota</taxon>
        <taxon>Cytophagia</taxon>
        <taxon>Cytophagales</taxon>
        <taxon>Spirosomataceae</taxon>
        <taxon>Dyadobacter</taxon>
    </lineage>
</organism>
<dbReference type="Pfam" id="PF06439">
    <property type="entry name" value="3keto-disac_hyd"/>
    <property type="match status" value="1"/>
</dbReference>
<feature type="signal peptide" evidence="1">
    <location>
        <begin position="1"/>
        <end position="23"/>
    </location>
</feature>
<dbReference type="EMBL" id="SMFL01000005">
    <property type="protein sequence ID" value="TDE14633.1"/>
    <property type="molecule type" value="Genomic_DNA"/>
</dbReference>
<keyword evidence="1" id="KW-0732">Signal</keyword>
<comment type="caution">
    <text evidence="3">The sequence shown here is derived from an EMBL/GenBank/DDBJ whole genome shotgun (WGS) entry which is preliminary data.</text>
</comment>
<accession>A0A4R5DUJ9</accession>
<gene>
    <name evidence="3" type="ORF">E0F88_15685</name>
</gene>
<evidence type="ECO:0000313" key="4">
    <source>
        <dbReference type="Proteomes" id="UP000294850"/>
    </source>
</evidence>
<dbReference type="InterPro" id="IPR010496">
    <property type="entry name" value="AL/BT2_dom"/>
</dbReference>
<feature type="domain" description="3-keto-alpha-glucoside-1,2-lyase/3-keto-2-hydroxy-glucal hydratase" evidence="2">
    <location>
        <begin position="42"/>
        <end position="228"/>
    </location>
</feature>
<dbReference type="Gene3D" id="2.60.120.560">
    <property type="entry name" value="Exo-inulinase, domain 1"/>
    <property type="match status" value="1"/>
</dbReference>
<name>A0A4R5DUJ9_9BACT</name>
<protein>
    <submittedName>
        <fullName evidence="3">DUF1080 domain-containing protein</fullName>
    </submittedName>
</protein>
<dbReference type="Proteomes" id="UP000294850">
    <property type="component" value="Unassembled WGS sequence"/>
</dbReference>
<dbReference type="RefSeq" id="WP_131959216.1">
    <property type="nucleotide sequence ID" value="NZ_SMFL01000005.1"/>
</dbReference>
<dbReference type="OrthoDB" id="9806233at2"/>
<feature type="chain" id="PRO_5020377667" evidence="1">
    <location>
        <begin position="24"/>
        <end position="229"/>
    </location>
</feature>
<keyword evidence="4" id="KW-1185">Reference proteome</keyword>
<proteinExistence type="predicted"/>
<evidence type="ECO:0000313" key="3">
    <source>
        <dbReference type="EMBL" id="TDE14633.1"/>
    </source>
</evidence>
<reference evidence="3 4" key="1">
    <citation type="submission" date="2019-03" db="EMBL/GenBank/DDBJ databases">
        <title>Dyadobacter AR-3-6 sp. nov., isolated from arctic soil.</title>
        <authorList>
            <person name="Chaudhary D.K."/>
        </authorList>
    </citation>
    <scope>NUCLEOTIDE SEQUENCE [LARGE SCALE GENOMIC DNA]</scope>
    <source>
        <strain evidence="3 4">AR-3-6</strain>
    </source>
</reference>
<evidence type="ECO:0000256" key="1">
    <source>
        <dbReference type="SAM" id="SignalP"/>
    </source>
</evidence>
<sequence>MKSIKAGVITLSVLCLLCFKLLGQTPPVKQFELSKKEKKQGYKILFDGTSMDHWKGNTKEYVLEDGTITMRPLQSASGNLYSKNTYSDFILRFEFLLSPAGNNGLGLRHDYVEPKQGYSGMELQILDNEHASYKDLEPGQYHGSVYKIIPAKRGFLKPAGEWNMQEVRAKGDHIQVILNGETILDGNLNQATSKLKPGSFQQAVLNKSGHIAFLGHGSVVRFKNIRIKE</sequence>
<dbReference type="AlphaFoldDB" id="A0A4R5DUJ9"/>
<dbReference type="GO" id="GO:0016787">
    <property type="term" value="F:hydrolase activity"/>
    <property type="evidence" value="ECO:0007669"/>
    <property type="project" value="InterPro"/>
</dbReference>